<evidence type="ECO:0000256" key="1">
    <source>
        <dbReference type="SAM" id="MobiDB-lite"/>
    </source>
</evidence>
<gene>
    <name evidence="2" type="ORF">AFM11_12595</name>
</gene>
<evidence type="ECO:0008006" key="4">
    <source>
        <dbReference type="Google" id="ProtNLM"/>
    </source>
</evidence>
<dbReference type="Proteomes" id="UP000070612">
    <property type="component" value="Unassembled WGS sequence"/>
</dbReference>
<name>A0A132PMS0_9MYCO</name>
<comment type="caution">
    <text evidence="2">The sequence shown here is derived from an EMBL/GenBank/DDBJ whole genome shotgun (WGS) entry which is preliminary data.</text>
</comment>
<feature type="region of interest" description="Disordered" evidence="1">
    <location>
        <begin position="1"/>
        <end position="22"/>
    </location>
</feature>
<evidence type="ECO:0000313" key="2">
    <source>
        <dbReference type="EMBL" id="KWX23639.1"/>
    </source>
</evidence>
<dbReference type="AlphaFoldDB" id="A0A132PMS0"/>
<organism evidence="2 3">
    <name type="scientific">Mycolicibacterium wolinskyi</name>
    <dbReference type="NCBI Taxonomy" id="59750"/>
    <lineage>
        <taxon>Bacteria</taxon>
        <taxon>Bacillati</taxon>
        <taxon>Actinomycetota</taxon>
        <taxon>Actinomycetes</taxon>
        <taxon>Mycobacteriales</taxon>
        <taxon>Mycobacteriaceae</taxon>
        <taxon>Mycolicibacterium</taxon>
    </lineage>
</organism>
<accession>A0A132PMS0</accession>
<evidence type="ECO:0000313" key="3">
    <source>
        <dbReference type="Proteomes" id="UP000070612"/>
    </source>
</evidence>
<proteinExistence type="predicted"/>
<protein>
    <recommendedName>
        <fullName evidence="4">1-acyl-sn-glycerol-3-phosphate acyltransferase</fullName>
    </recommendedName>
</protein>
<dbReference type="PATRIC" id="fig|59750.3.peg.6609"/>
<dbReference type="EMBL" id="LGTW01000007">
    <property type="protein sequence ID" value="KWX23639.1"/>
    <property type="molecule type" value="Genomic_DNA"/>
</dbReference>
<reference evidence="2 3" key="1">
    <citation type="submission" date="2015-07" db="EMBL/GenBank/DDBJ databases">
        <title>A draft genome sequence of Mycobacterium wolinskyi.</title>
        <authorList>
            <person name="de Man T.J."/>
            <person name="Perry K.A."/>
            <person name="Coulliette A.D."/>
            <person name="Jensen B."/>
            <person name="Toney N.C."/>
            <person name="Limbago B.M."/>
            <person name="Noble-Wang J."/>
        </authorList>
    </citation>
    <scope>NUCLEOTIDE SEQUENCE [LARGE SCALE GENOMIC DNA]</scope>
    <source>
        <strain evidence="2 3">CDC_01</strain>
    </source>
</reference>
<sequence>MARRAAERLPTQPSKPVTMFSPSRAVPGRREVVARPKRDQIGVSIPCGRNFGVVGLLPYLPLPTKLVTAVMPEIMPDADESADDLAVRVRDAMQTRLDALTAGRTPLLG</sequence>
<keyword evidence="3" id="KW-1185">Reference proteome</keyword>